<dbReference type="PROSITE" id="PS51184">
    <property type="entry name" value="JMJC"/>
    <property type="match status" value="1"/>
</dbReference>
<name>A0A8S4A0L8_9EUPU</name>
<organism evidence="4 5">
    <name type="scientific">Candidula unifasciata</name>
    <dbReference type="NCBI Taxonomy" id="100452"/>
    <lineage>
        <taxon>Eukaryota</taxon>
        <taxon>Metazoa</taxon>
        <taxon>Spiralia</taxon>
        <taxon>Lophotrochozoa</taxon>
        <taxon>Mollusca</taxon>
        <taxon>Gastropoda</taxon>
        <taxon>Heterobranchia</taxon>
        <taxon>Euthyneura</taxon>
        <taxon>Panpulmonata</taxon>
        <taxon>Eupulmonata</taxon>
        <taxon>Stylommatophora</taxon>
        <taxon>Helicina</taxon>
        <taxon>Helicoidea</taxon>
        <taxon>Geomitridae</taxon>
        <taxon>Candidula</taxon>
    </lineage>
</organism>
<evidence type="ECO:0000313" key="4">
    <source>
        <dbReference type="EMBL" id="CAG5135387.1"/>
    </source>
</evidence>
<dbReference type="GO" id="GO:0005737">
    <property type="term" value="C:cytoplasm"/>
    <property type="evidence" value="ECO:0007669"/>
    <property type="project" value="TreeGrafter"/>
</dbReference>
<evidence type="ECO:0000259" key="3">
    <source>
        <dbReference type="PROSITE" id="PS51184"/>
    </source>
</evidence>
<dbReference type="GO" id="GO:0033749">
    <property type="term" value="F:histone H4R3 demethylase activity"/>
    <property type="evidence" value="ECO:0007669"/>
    <property type="project" value="TreeGrafter"/>
</dbReference>
<keyword evidence="1" id="KW-0802">TPR repeat</keyword>
<dbReference type="PANTHER" id="PTHR12480:SF22">
    <property type="entry name" value="JMJC DOMAIN-CONTAINING PROTEIN"/>
    <property type="match status" value="1"/>
</dbReference>
<dbReference type="AlphaFoldDB" id="A0A8S4A0L8"/>
<evidence type="ECO:0000313" key="5">
    <source>
        <dbReference type="Proteomes" id="UP000678393"/>
    </source>
</evidence>
<dbReference type="InterPro" id="IPR041667">
    <property type="entry name" value="Cupin_8"/>
</dbReference>
<evidence type="ECO:0000256" key="1">
    <source>
        <dbReference type="PROSITE-ProRule" id="PRU00339"/>
    </source>
</evidence>
<dbReference type="SMART" id="SM00558">
    <property type="entry name" value="JmjC"/>
    <property type="match status" value="1"/>
</dbReference>
<dbReference type="CDD" id="cd02208">
    <property type="entry name" value="cupin_RmlC-like"/>
    <property type="match status" value="1"/>
</dbReference>
<dbReference type="Pfam" id="PF13621">
    <property type="entry name" value="Cupin_8"/>
    <property type="match status" value="1"/>
</dbReference>
<reference evidence="4" key="1">
    <citation type="submission" date="2021-04" db="EMBL/GenBank/DDBJ databases">
        <authorList>
            <consortium name="Molecular Ecology Group"/>
        </authorList>
    </citation>
    <scope>NUCLEOTIDE SEQUENCE</scope>
</reference>
<feature type="repeat" description="TPR" evidence="1">
    <location>
        <begin position="228"/>
        <end position="261"/>
    </location>
</feature>
<dbReference type="InterPro" id="IPR003347">
    <property type="entry name" value="JmjC_dom"/>
</dbReference>
<feature type="region of interest" description="Disordered" evidence="2">
    <location>
        <begin position="53"/>
        <end position="80"/>
    </location>
</feature>
<protein>
    <recommendedName>
        <fullName evidence="3">JmjC domain-containing protein</fullName>
    </recommendedName>
</protein>
<dbReference type="PROSITE" id="PS50005">
    <property type="entry name" value="TPR"/>
    <property type="match status" value="1"/>
</dbReference>
<dbReference type="InterPro" id="IPR019734">
    <property type="entry name" value="TPR_rpt"/>
</dbReference>
<gene>
    <name evidence="4" type="ORF">CUNI_LOCUS20945</name>
</gene>
<dbReference type="Proteomes" id="UP000678393">
    <property type="component" value="Unassembled WGS sequence"/>
</dbReference>
<accession>A0A8S4A0L8</accession>
<dbReference type="SUPFAM" id="SSF51197">
    <property type="entry name" value="Clavaminate synthase-like"/>
    <property type="match status" value="1"/>
</dbReference>
<keyword evidence="5" id="KW-1185">Reference proteome</keyword>
<dbReference type="InterPro" id="IPR050910">
    <property type="entry name" value="JMJD6_ArgDemeth/LysHydrox"/>
</dbReference>
<dbReference type="EMBL" id="CAJHNH020008224">
    <property type="protein sequence ID" value="CAG5135387.1"/>
    <property type="molecule type" value="Genomic_DNA"/>
</dbReference>
<feature type="compositionally biased region" description="Polar residues" evidence="2">
    <location>
        <begin position="53"/>
        <end position="77"/>
    </location>
</feature>
<dbReference type="Gene3D" id="2.60.120.650">
    <property type="entry name" value="Cupin"/>
    <property type="match status" value="1"/>
</dbReference>
<dbReference type="OrthoDB" id="47172at2759"/>
<dbReference type="PANTHER" id="PTHR12480">
    <property type="entry name" value="ARGININE DEMETHYLASE AND LYSYL-HYDROXYLASE JMJD"/>
    <property type="match status" value="1"/>
</dbReference>
<feature type="domain" description="JmjC" evidence="3">
    <location>
        <begin position="412"/>
        <end position="560"/>
    </location>
</feature>
<dbReference type="GO" id="GO:0106140">
    <property type="term" value="F:P-TEFb complex binding"/>
    <property type="evidence" value="ECO:0007669"/>
    <property type="project" value="TreeGrafter"/>
</dbReference>
<comment type="caution">
    <text evidence="4">The sequence shown here is derived from an EMBL/GenBank/DDBJ whole genome shotgun (WGS) entry which is preliminary data.</text>
</comment>
<sequence>MIAPLWDVTLNSSTNSKDLSKFKIVWDKTGSRAMEDTNYEIIIPISEWPVTETPSNKSVTLAKGTDNSSSDVQSQKLGTEHTTIDDQSQLFLMSQTLTLTHLEHQKLYKRLQSDSIEPLFKKAKTEDKNLTPNPTQIKANDYTREALILNTDNDKGETSQECEPLAASRVARWWRSNQHRHAESLLAKSSPHTMLFHISRTTDCKRYLQEERKVLQRKSRKLCFRNRADIHAAIASIDDWLGNYQLALDEISKAVELDPASSTNRWLQAKLQQQYKMISLQKKRMEYINTVPRVFPTPLEVDRISASNLGVQDFIEHFLHQRKPVILLDVVKDMTTSSWNLDFVKSVAGSVKAAVKCAVPLSVEWAKLEQSREITVGEFIDQVKGGQTSDYLFDWSLPIHCPQLAKDIALPKYFSGNYLQKTLPGSLYHDSWPSLFIAPKGTVSSLHIDAFASHFWMALFQGEKRWTFFEADDTPLLYPQYFHSMDPVFSVDLSSPDAEQWPLLALTKPRQCVLQPGELLFVPAGSPHYVENLSNSVAVSANHVDQSNLKQVCEELRINALMDPRAADLLQQLEHPPFLQTCEGNSLERDQIEIENGLGHRH</sequence>
<evidence type="ECO:0000256" key="2">
    <source>
        <dbReference type="SAM" id="MobiDB-lite"/>
    </source>
</evidence>
<proteinExistence type="predicted"/>
<dbReference type="GO" id="GO:0005634">
    <property type="term" value="C:nucleus"/>
    <property type="evidence" value="ECO:0007669"/>
    <property type="project" value="TreeGrafter"/>
</dbReference>